<dbReference type="EMBL" id="KN716216">
    <property type="protein sequence ID" value="KJH50077.1"/>
    <property type="molecule type" value="Genomic_DNA"/>
</dbReference>
<dbReference type="Proteomes" id="UP000053766">
    <property type="component" value="Unassembled WGS sequence"/>
</dbReference>
<protein>
    <submittedName>
        <fullName evidence="1">Uncharacterized protein</fullName>
    </submittedName>
</protein>
<gene>
    <name evidence="1" type="ORF">DICVIV_03799</name>
</gene>
<evidence type="ECO:0000313" key="2">
    <source>
        <dbReference type="Proteomes" id="UP000053766"/>
    </source>
</evidence>
<dbReference type="STRING" id="29172.A0A0D8Y1N6"/>
<dbReference type="OrthoDB" id="1678912at2759"/>
<keyword evidence="2" id="KW-1185">Reference proteome</keyword>
<sequence>MDLYSLWEEIRQSDWLDSKTMTGLREELLRVRAVRQRLSQQEITLQSAVDIVKECETSKFLLNSDMHKSIVDVRDSLLRFTQRLLNLFQKPASYYNLVEIIRDRDDLAALVEGQTLVRYLIGVSAPEDHCITNYAANLTSG</sequence>
<accession>A0A0D8Y1N6</accession>
<name>A0A0D8Y1N6_DICVI</name>
<evidence type="ECO:0000313" key="1">
    <source>
        <dbReference type="EMBL" id="KJH50077.1"/>
    </source>
</evidence>
<reference evidence="1 2" key="1">
    <citation type="submission" date="2013-11" db="EMBL/GenBank/DDBJ databases">
        <title>Draft genome of the bovine lungworm Dictyocaulus viviparus.</title>
        <authorList>
            <person name="Mitreva M."/>
        </authorList>
    </citation>
    <scope>NUCLEOTIDE SEQUENCE [LARGE SCALE GENOMIC DNA]</scope>
    <source>
        <strain evidence="1 2">HannoverDv2000</strain>
    </source>
</reference>
<dbReference type="AlphaFoldDB" id="A0A0D8Y1N6"/>
<proteinExistence type="predicted"/>
<organism evidence="1 2">
    <name type="scientific">Dictyocaulus viviparus</name>
    <name type="common">Bovine lungworm</name>
    <dbReference type="NCBI Taxonomy" id="29172"/>
    <lineage>
        <taxon>Eukaryota</taxon>
        <taxon>Metazoa</taxon>
        <taxon>Ecdysozoa</taxon>
        <taxon>Nematoda</taxon>
        <taxon>Chromadorea</taxon>
        <taxon>Rhabditida</taxon>
        <taxon>Rhabditina</taxon>
        <taxon>Rhabditomorpha</taxon>
        <taxon>Strongyloidea</taxon>
        <taxon>Metastrongylidae</taxon>
        <taxon>Dictyocaulus</taxon>
    </lineage>
</organism>
<reference evidence="2" key="2">
    <citation type="journal article" date="2016" name="Sci. Rep.">
        <title>Dictyocaulus viviparus genome, variome and transcriptome elucidate lungworm biology and support future intervention.</title>
        <authorList>
            <person name="McNulty S.N."/>
            <person name="Strube C."/>
            <person name="Rosa B.A."/>
            <person name="Martin J.C."/>
            <person name="Tyagi R."/>
            <person name="Choi Y.J."/>
            <person name="Wang Q."/>
            <person name="Hallsworth Pepin K."/>
            <person name="Zhang X."/>
            <person name="Ozersky P."/>
            <person name="Wilson R.K."/>
            <person name="Sternberg P.W."/>
            <person name="Gasser R.B."/>
            <person name="Mitreva M."/>
        </authorList>
    </citation>
    <scope>NUCLEOTIDE SEQUENCE [LARGE SCALE GENOMIC DNA]</scope>
    <source>
        <strain evidence="2">HannoverDv2000</strain>
    </source>
</reference>